<evidence type="ECO:0000313" key="1">
    <source>
        <dbReference type="EMBL" id="TLS37919.1"/>
    </source>
</evidence>
<protein>
    <submittedName>
        <fullName evidence="1">Uncharacterized protein</fullName>
    </submittedName>
</protein>
<sequence length="93" mass="11067">MHSKHTVRYICEEYSSGNKYFYKQELITHDTWQNPASIQWSARRPITRQTFMKNKLAGFPVIYRHIKKEPGTIIPFRSKGHIERKKGRAQSKC</sequence>
<organism evidence="1 2">
    <name type="scientific">Exobacillus caeni</name>
    <dbReference type="NCBI Taxonomy" id="2574798"/>
    <lineage>
        <taxon>Bacteria</taxon>
        <taxon>Bacillati</taxon>
        <taxon>Bacillota</taxon>
        <taxon>Bacilli</taxon>
        <taxon>Bacillales</taxon>
        <taxon>Guptibacillaceae</taxon>
        <taxon>Exobacillus</taxon>
    </lineage>
</organism>
<proteinExistence type="predicted"/>
<dbReference type="EMBL" id="SWLG01000005">
    <property type="protein sequence ID" value="TLS37919.1"/>
    <property type="molecule type" value="Genomic_DNA"/>
</dbReference>
<reference evidence="1 2" key="1">
    <citation type="submission" date="2019-04" db="EMBL/GenBank/DDBJ databases">
        <title>Bacillus caeni sp. nov., a bacterium isolated from mangrove sediment.</title>
        <authorList>
            <person name="Huang H."/>
            <person name="Mo K."/>
            <person name="Hu Y."/>
        </authorList>
    </citation>
    <scope>NUCLEOTIDE SEQUENCE [LARGE SCALE GENOMIC DNA]</scope>
    <source>
        <strain evidence="1 2">HB172195</strain>
    </source>
</reference>
<comment type="caution">
    <text evidence="1">The sequence shown here is derived from an EMBL/GenBank/DDBJ whole genome shotgun (WGS) entry which is preliminary data.</text>
</comment>
<accession>A0A5R9F5Z8</accession>
<dbReference type="AlphaFoldDB" id="A0A5R9F5Z8"/>
<evidence type="ECO:0000313" key="2">
    <source>
        <dbReference type="Proteomes" id="UP000308230"/>
    </source>
</evidence>
<keyword evidence="2" id="KW-1185">Reference proteome</keyword>
<dbReference type="Proteomes" id="UP000308230">
    <property type="component" value="Unassembled WGS sequence"/>
</dbReference>
<gene>
    <name evidence="1" type="ORF">FCL54_08870</name>
</gene>
<dbReference type="RefSeq" id="WP_138125464.1">
    <property type="nucleotide sequence ID" value="NZ_SWLG01000005.1"/>
</dbReference>
<name>A0A5R9F5Z8_9BACL</name>
<dbReference type="OrthoDB" id="2878733at2"/>